<keyword evidence="2" id="KW-0547">Nucleotide-binding</keyword>
<keyword evidence="1" id="KW-0597">Phosphoprotein</keyword>
<evidence type="ECO:0000313" key="9">
    <source>
        <dbReference type="Proteomes" id="UP000242474"/>
    </source>
</evidence>
<dbReference type="SUPFAM" id="SSF52540">
    <property type="entry name" value="P-loop containing nucleoside triphosphate hydrolases"/>
    <property type="match status" value="1"/>
</dbReference>
<comment type="function">
    <text evidence="4">Possible regulatory or functional link with the histocompatibility cluster.</text>
</comment>
<evidence type="ECO:0000256" key="1">
    <source>
        <dbReference type="ARBA" id="ARBA00022553"/>
    </source>
</evidence>
<protein>
    <recommendedName>
        <fullName evidence="5">Guanine nucleotide-binding protein-like 1</fullName>
    </recommendedName>
</protein>
<dbReference type="Pfam" id="PF01926">
    <property type="entry name" value="MMR_HSR1"/>
    <property type="match status" value="1"/>
</dbReference>
<organism evidence="8 9">
    <name type="scientific">Coemansia reversa (strain ATCC 12441 / NRRL 1564)</name>
    <dbReference type="NCBI Taxonomy" id="763665"/>
    <lineage>
        <taxon>Eukaryota</taxon>
        <taxon>Fungi</taxon>
        <taxon>Fungi incertae sedis</taxon>
        <taxon>Zoopagomycota</taxon>
        <taxon>Kickxellomycotina</taxon>
        <taxon>Kickxellomycetes</taxon>
        <taxon>Kickxellales</taxon>
        <taxon>Kickxellaceae</taxon>
        <taxon>Coemansia</taxon>
    </lineage>
</organism>
<dbReference type="OrthoDB" id="61815at2759"/>
<sequence>MPLHRRKPYSSKQKKAQMQAKRAQKREQAMQYDPEWDFRHHDTSATATEDIADSHKNTNPTSASVVSPLPAQADGDGRNKLTSHFDKLTRVEIEANKKRSMQPLHRLSPEEGLTMSFDQAYSADVDIPVRPRWKYGEPKEQIEARESAYFAEWLERIQQHKDADTVSLYEKNLEVWRQLWRVVEISDILLLVVDIRHPVLHFPPSLYRYITETTGKPLVVVLNKTDLVAADTVHAWMHYFKSKFPSVALTTFCCYRDPQTLVSDTNVADMKMRKKRPRRRVYDPSHVGDLFAACRDVCEPNKLSLVDWNELISRYTNAESESGNDHSDTEVRHPATAAAAAAEAISDSDSSDGEGNNTDYPGIRDSESRENDEENEGEEERVSSKYVTLGLVGHPNVGKSTVINSIVRKTVVSTSRTPGHTKHFQTIHVTPTLRLCDCPGLVFPCVVERPMQVLAGLYNIAQVQEPYTSVMFLAERIALERVLSLSPPITLSEPSDVVDAAANYQWSAWSICEAFAVDRGFYTSKAARPDVYRAALHILRWVLDGRILLSFKPPGFFRDFLHLKASIGMDNRGTGGSSKDGDRDQLATNDQHTHRSNRSSQSSVEENSTNEPIAQKSFFALLDEEDC</sequence>
<proteinExistence type="predicted"/>
<evidence type="ECO:0000256" key="6">
    <source>
        <dbReference type="SAM" id="MobiDB-lite"/>
    </source>
</evidence>
<keyword evidence="3" id="KW-0342">GTP-binding</keyword>
<dbReference type="PROSITE" id="PS51721">
    <property type="entry name" value="G_CP"/>
    <property type="match status" value="1"/>
</dbReference>
<feature type="compositionally biased region" description="Basic and acidic residues" evidence="6">
    <location>
        <begin position="323"/>
        <end position="333"/>
    </location>
</feature>
<evidence type="ECO:0000313" key="8">
    <source>
        <dbReference type="EMBL" id="PIA16214.1"/>
    </source>
</evidence>
<dbReference type="Gene3D" id="3.40.50.300">
    <property type="entry name" value="P-loop containing nucleotide triphosphate hydrolases"/>
    <property type="match status" value="1"/>
</dbReference>
<dbReference type="AlphaFoldDB" id="A0A2G5BB23"/>
<dbReference type="STRING" id="763665.A0A2G5BB23"/>
<accession>A0A2G5BB23</accession>
<feature type="compositionally biased region" description="Polar residues" evidence="6">
    <location>
        <begin position="598"/>
        <end position="612"/>
    </location>
</feature>
<dbReference type="InterPro" id="IPR030378">
    <property type="entry name" value="G_CP_dom"/>
</dbReference>
<feature type="domain" description="CP-type G" evidence="7">
    <location>
        <begin position="176"/>
        <end position="444"/>
    </location>
</feature>
<gene>
    <name evidence="8" type="ORF">COEREDRAFT_81428</name>
</gene>
<feature type="region of interest" description="Disordered" evidence="6">
    <location>
        <begin position="571"/>
        <end position="617"/>
    </location>
</feature>
<dbReference type="PANTHER" id="PTHR45709:SF3">
    <property type="entry name" value="GUANINE NUCLEOTIDE-BINDING PROTEIN-LIKE 1"/>
    <property type="match status" value="1"/>
</dbReference>
<evidence type="ECO:0000256" key="3">
    <source>
        <dbReference type="ARBA" id="ARBA00023134"/>
    </source>
</evidence>
<feature type="compositionally biased region" description="Low complexity" evidence="6">
    <location>
        <begin position="335"/>
        <end position="359"/>
    </location>
</feature>
<evidence type="ECO:0000256" key="4">
    <source>
        <dbReference type="ARBA" id="ARBA00037770"/>
    </source>
</evidence>
<keyword evidence="8" id="KW-0378">Hydrolase</keyword>
<feature type="compositionally biased region" description="Basic residues" evidence="6">
    <location>
        <begin position="1"/>
        <end position="15"/>
    </location>
</feature>
<dbReference type="Proteomes" id="UP000242474">
    <property type="component" value="Unassembled WGS sequence"/>
</dbReference>
<dbReference type="GO" id="GO:0005525">
    <property type="term" value="F:GTP binding"/>
    <property type="evidence" value="ECO:0007669"/>
    <property type="project" value="UniProtKB-KW"/>
</dbReference>
<feature type="region of interest" description="Disordered" evidence="6">
    <location>
        <begin position="318"/>
        <end position="385"/>
    </location>
</feature>
<evidence type="ECO:0000256" key="2">
    <source>
        <dbReference type="ARBA" id="ARBA00022741"/>
    </source>
</evidence>
<dbReference type="GO" id="GO:0003924">
    <property type="term" value="F:GTPase activity"/>
    <property type="evidence" value="ECO:0007669"/>
    <property type="project" value="InterPro"/>
</dbReference>
<dbReference type="InterPro" id="IPR006073">
    <property type="entry name" value="GTP-bd"/>
</dbReference>
<keyword evidence="9" id="KW-1185">Reference proteome</keyword>
<feature type="region of interest" description="Disordered" evidence="6">
    <location>
        <begin position="1"/>
        <end position="80"/>
    </location>
</feature>
<dbReference type="EMBL" id="KZ303501">
    <property type="protein sequence ID" value="PIA16214.1"/>
    <property type="molecule type" value="Genomic_DNA"/>
</dbReference>
<evidence type="ECO:0000256" key="5">
    <source>
        <dbReference type="ARBA" id="ARBA00039902"/>
    </source>
</evidence>
<reference evidence="8 9" key="1">
    <citation type="journal article" date="2015" name="Genome Biol. Evol.">
        <title>Phylogenomic analyses indicate that early fungi evolved digesting cell walls of algal ancestors of land plants.</title>
        <authorList>
            <person name="Chang Y."/>
            <person name="Wang S."/>
            <person name="Sekimoto S."/>
            <person name="Aerts A.L."/>
            <person name="Choi C."/>
            <person name="Clum A."/>
            <person name="LaButti K.M."/>
            <person name="Lindquist E.A."/>
            <person name="Yee Ngan C."/>
            <person name="Ohm R.A."/>
            <person name="Salamov A.A."/>
            <person name="Grigoriev I.V."/>
            <person name="Spatafora J.W."/>
            <person name="Berbee M.L."/>
        </authorList>
    </citation>
    <scope>NUCLEOTIDE SEQUENCE [LARGE SCALE GENOMIC DNA]</scope>
    <source>
        <strain evidence="8 9">NRRL 1564</strain>
    </source>
</reference>
<evidence type="ECO:0000259" key="7">
    <source>
        <dbReference type="PROSITE" id="PS51721"/>
    </source>
</evidence>
<name>A0A2G5BB23_COERN</name>
<dbReference type="PANTHER" id="PTHR45709">
    <property type="entry name" value="LARGE SUBUNIT GTPASE 1 HOMOLOG-RELATED"/>
    <property type="match status" value="1"/>
</dbReference>
<dbReference type="InterPro" id="IPR043358">
    <property type="entry name" value="GNL1-like"/>
</dbReference>
<feature type="compositionally biased region" description="Acidic residues" evidence="6">
    <location>
        <begin position="370"/>
        <end position="379"/>
    </location>
</feature>
<dbReference type="InterPro" id="IPR027417">
    <property type="entry name" value="P-loop_NTPase"/>
</dbReference>